<evidence type="ECO:0000313" key="4">
    <source>
        <dbReference type="EMBL" id="GMT16842.1"/>
    </source>
</evidence>
<keyword evidence="5" id="KW-1185">Reference proteome</keyword>
<feature type="region of interest" description="Disordered" evidence="2">
    <location>
        <begin position="151"/>
        <end position="202"/>
    </location>
</feature>
<feature type="non-terminal residue" evidence="4">
    <location>
        <position position="1"/>
    </location>
</feature>
<feature type="region of interest" description="Disordered" evidence="2">
    <location>
        <begin position="126"/>
        <end position="145"/>
    </location>
</feature>
<feature type="compositionally biased region" description="Polar residues" evidence="2">
    <location>
        <begin position="151"/>
        <end position="176"/>
    </location>
</feature>
<dbReference type="SUPFAM" id="SSF49354">
    <property type="entry name" value="PapD-like"/>
    <property type="match status" value="1"/>
</dbReference>
<proteinExistence type="predicted"/>
<dbReference type="PANTHER" id="PTHR21513:SF27">
    <property type="entry name" value="MAJOR SPERM PROTEIN"/>
    <property type="match status" value="1"/>
</dbReference>
<keyword evidence="1" id="KW-0206">Cytoskeleton</keyword>
<protein>
    <recommendedName>
        <fullName evidence="1">Major sperm protein</fullName>
    </recommendedName>
</protein>
<dbReference type="PROSITE" id="PS50202">
    <property type="entry name" value="MSP"/>
    <property type="match status" value="1"/>
</dbReference>
<evidence type="ECO:0000259" key="3">
    <source>
        <dbReference type="PROSITE" id="PS50202"/>
    </source>
</evidence>
<accession>A0AAV5VFB0</accession>
<keyword evidence="1" id="KW-0963">Cytoplasm</keyword>
<name>A0AAV5VFB0_9BILA</name>
<dbReference type="InterPro" id="IPR008962">
    <property type="entry name" value="PapD-like_sf"/>
</dbReference>
<sequence length="202" mass="22613">TSATYITFTPETLQFAASEDRQTKDIEVANSGNSTIIFKMKSTSSSLYRIRPVYFILRATERKFVKITFKGLPAAKALSQKDRVTAVMAYTVSDSSDAKLLWEKQRRDAHRPNSSSRKYIKIEFEEDRKPSMSRAPVSAPKTEISNLQTVVPLSNPRPSTKVANSGGRDTSFTHPNSTKKEKLVKPPAVHPRDLPKQPDSDP</sequence>
<dbReference type="PANTHER" id="PTHR21513">
    <property type="entry name" value="MAJOR SPERM PROTEIN"/>
    <property type="match status" value="1"/>
</dbReference>
<dbReference type="InterPro" id="IPR013783">
    <property type="entry name" value="Ig-like_fold"/>
</dbReference>
<dbReference type="Pfam" id="PF00635">
    <property type="entry name" value="Motile_Sperm"/>
    <property type="match status" value="1"/>
</dbReference>
<feature type="non-terminal residue" evidence="4">
    <location>
        <position position="202"/>
    </location>
</feature>
<feature type="domain" description="MSP" evidence="3">
    <location>
        <begin position="5"/>
        <end position="120"/>
    </location>
</feature>
<dbReference type="Proteomes" id="UP001432322">
    <property type="component" value="Unassembled WGS sequence"/>
</dbReference>
<comment type="caution">
    <text evidence="4">The sequence shown here is derived from an EMBL/GenBank/DDBJ whole genome shotgun (WGS) entry which is preliminary data.</text>
</comment>
<evidence type="ECO:0000256" key="1">
    <source>
        <dbReference type="RuleBase" id="RU003425"/>
    </source>
</evidence>
<feature type="compositionally biased region" description="Basic and acidic residues" evidence="2">
    <location>
        <begin position="178"/>
        <end position="202"/>
    </location>
</feature>
<evidence type="ECO:0000313" key="5">
    <source>
        <dbReference type="Proteomes" id="UP001432322"/>
    </source>
</evidence>
<dbReference type="AlphaFoldDB" id="A0AAV5VFB0"/>
<dbReference type="InterPro" id="IPR000535">
    <property type="entry name" value="MSP_dom"/>
</dbReference>
<evidence type="ECO:0000256" key="2">
    <source>
        <dbReference type="SAM" id="MobiDB-lite"/>
    </source>
</evidence>
<gene>
    <name evidence="4" type="ORF">PFISCL1PPCAC_8139</name>
</gene>
<reference evidence="4" key="1">
    <citation type="submission" date="2023-10" db="EMBL/GenBank/DDBJ databases">
        <title>Genome assembly of Pristionchus species.</title>
        <authorList>
            <person name="Yoshida K."/>
            <person name="Sommer R.J."/>
        </authorList>
    </citation>
    <scope>NUCLEOTIDE SEQUENCE</scope>
    <source>
        <strain evidence="4">RS5133</strain>
    </source>
</reference>
<comment type="function">
    <text evidence="1">Central component in molecular interactions underlying sperm crawling. Forms an extensive filament system that extends from sperm villipoda, along the leading edge of the pseudopod.</text>
</comment>
<organism evidence="4 5">
    <name type="scientific">Pristionchus fissidentatus</name>
    <dbReference type="NCBI Taxonomy" id="1538716"/>
    <lineage>
        <taxon>Eukaryota</taxon>
        <taxon>Metazoa</taxon>
        <taxon>Ecdysozoa</taxon>
        <taxon>Nematoda</taxon>
        <taxon>Chromadorea</taxon>
        <taxon>Rhabditida</taxon>
        <taxon>Rhabditina</taxon>
        <taxon>Diplogasteromorpha</taxon>
        <taxon>Diplogasteroidea</taxon>
        <taxon>Neodiplogasteridae</taxon>
        <taxon>Pristionchus</taxon>
    </lineage>
</organism>
<dbReference type="EMBL" id="BTSY01000002">
    <property type="protein sequence ID" value="GMT16842.1"/>
    <property type="molecule type" value="Genomic_DNA"/>
</dbReference>
<dbReference type="Gene3D" id="2.60.40.10">
    <property type="entry name" value="Immunoglobulins"/>
    <property type="match status" value="1"/>
</dbReference>